<dbReference type="EMBL" id="CACRUS010000028">
    <property type="protein sequence ID" value="VYU70649.1"/>
    <property type="molecule type" value="Genomic_DNA"/>
</dbReference>
<sequence>MSKPIKHGCIRHITNGMRVLIDLKSVAAIRERTETADKVEVHLTSGEVFELDVAYEEIAGLYLEFLAKERGVMANPTSI</sequence>
<dbReference type="AlphaFoldDB" id="A0A6N3H418"/>
<name>A0A6N3H418_ENTAG</name>
<accession>A0A6N3H418</accession>
<proteinExistence type="predicted"/>
<evidence type="ECO:0000313" key="1">
    <source>
        <dbReference type="EMBL" id="VYU70649.1"/>
    </source>
</evidence>
<reference evidence="1" key="1">
    <citation type="submission" date="2019-11" db="EMBL/GenBank/DDBJ databases">
        <authorList>
            <person name="Feng L."/>
        </authorList>
    </citation>
    <scope>NUCLEOTIDE SEQUENCE</scope>
    <source>
        <strain evidence="1">PagglomeransLFYP105</strain>
    </source>
</reference>
<protein>
    <submittedName>
        <fullName evidence="1">Uncharacterized protein</fullName>
    </submittedName>
</protein>
<organism evidence="1">
    <name type="scientific">Enterobacter agglomerans</name>
    <name type="common">Erwinia herbicola</name>
    <name type="synonym">Pantoea agglomerans</name>
    <dbReference type="NCBI Taxonomy" id="549"/>
    <lineage>
        <taxon>Bacteria</taxon>
        <taxon>Pseudomonadati</taxon>
        <taxon>Pseudomonadota</taxon>
        <taxon>Gammaproteobacteria</taxon>
        <taxon>Enterobacterales</taxon>
        <taxon>Erwiniaceae</taxon>
        <taxon>Pantoea</taxon>
        <taxon>Pantoea agglomerans group</taxon>
    </lineage>
</organism>
<gene>
    <name evidence="1" type="ORF">PALFYP105_00741</name>
</gene>